<evidence type="ECO:0000313" key="2">
    <source>
        <dbReference type="EMBL" id="WOT02070.1"/>
    </source>
</evidence>
<evidence type="ECO:0000259" key="1">
    <source>
        <dbReference type="PROSITE" id="PS50879"/>
    </source>
</evidence>
<dbReference type="InterPro" id="IPR012337">
    <property type="entry name" value="RNaseH-like_sf"/>
</dbReference>
<dbReference type="GO" id="GO:0004523">
    <property type="term" value="F:RNA-DNA hybrid ribonuclease activity"/>
    <property type="evidence" value="ECO:0007669"/>
    <property type="project" value="InterPro"/>
</dbReference>
<reference evidence="2" key="2">
    <citation type="submission" date="2023-10" db="EMBL/GenBank/DDBJ databases">
        <authorList>
            <person name="Choi B."/>
        </authorList>
    </citation>
    <scope>NUCLEOTIDE SEQUENCE</scope>
    <source>
        <strain evidence="2">UMB0763</strain>
    </source>
</reference>
<proteinExistence type="predicted"/>
<accession>A0AAF0YWZ9</accession>
<feature type="domain" description="RNase H type-1" evidence="1">
    <location>
        <begin position="118"/>
        <end position="252"/>
    </location>
</feature>
<dbReference type="Pfam" id="PF00075">
    <property type="entry name" value="RNase_H"/>
    <property type="match status" value="1"/>
</dbReference>
<organism evidence="2 3">
    <name type="scientific">Corynebacterium pyruviciproducens</name>
    <dbReference type="NCBI Taxonomy" id="598660"/>
    <lineage>
        <taxon>Bacteria</taxon>
        <taxon>Bacillati</taxon>
        <taxon>Actinomycetota</taxon>
        <taxon>Actinomycetes</taxon>
        <taxon>Mycobacteriales</taxon>
        <taxon>Corynebacteriaceae</taxon>
        <taxon>Corynebacterium</taxon>
    </lineage>
</organism>
<dbReference type="InterPro" id="IPR036397">
    <property type="entry name" value="RNaseH_sf"/>
</dbReference>
<dbReference type="SUPFAM" id="SSF53098">
    <property type="entry name" value="Ribonuclease H-like"/>
    <property type="match status" value="1"/>
</dbReference>
<sequence>MFIPVVIDYCQVSRSDNQDVVVSCGGHCEVLQACKGEYARVAVERFIGLVGDHVGEQLVVYTSIRDIAALVDAHAELFGNVTVSSTVTPGLADDFRKVRDEVRERRRQAKIAETCDTGEAGVVVATDASMGCAAGRAGIAMVSTTGLVEARVVKAATILDAEFEAVLMALMKWVGRTHELHVLTDSLYVFRALNRPSVRKERCEVRRNSQRKCSQLIFGAVGLTDVHVHWVRGHTGHPLNEIADEVAMFTRRNGEWGLGEAQENMVQRAREALERTVAGRAMIDFVPAAGDRNARRGRL</sequence>
<dbReference type="GO" id="GO:0003676">
    <property type="term" value="F:nucleic acid binding"/>
    <property type="evidence" value="ECO:0007669"/>
    <property type="project" value="InterPro"/>
</dbReference>
<gene>
    <name evidence="2" type="ORF">CYJ47_12610</name>
</gene>
<dbReference type="KEGG" id="cpyr:CYJ47_12610"/>
<dbReference type="PROSITE" id="PS50879">
    <property type="entry name" value="RNASE_H_1"/>
    <property type="match status" value="1"/>
</dbReference>
<evidence type="ECO:0000313" key="3">
    <source>
        <dbReference type="Proteomes" id="UP000234560"/>
    </source>
</evidence>
<dbReference type="RefSeq" id="WP_101678151.1">
    <property type="nucleotide sequence ID" value="NZ_CP136958.1"/>
</dbReference>
<protein>
    <submittedName>
        <fullName evidence="2">RNase H family protein</fullName>
    </submittedName>
</protein>
<reference evidence="2" key="1">
    <citation type="submission" date="2017-12" db="EMBL/GenBank/DDBJ databases">
        <authorList>
            <person name="Thomas-White K."/>
            <person name="Wolfe A.J."/>
        </authorList>
    </citation>
    <scope>NUCLEOTIDE SEQUENCE</scope>
    <source>
        <strain evidence="2">UMB0763</strain>
    </source>
</reference>
<dbReference type="Proteomes" id="UP000234560">
    <property type="component" value="Chromosome"/>
</dbReference>
<name>A0AAF0YWZ9_9CORY</name>
<dbReference type="EMBL" id="CP136958">
    <property type="protein sequence ID" value="WOT02070.1"/>
    <property type="molecule type" value="Genomic_DNA"/>
</dbReference>
<dbReference type="AlphaFoldDB" id="A0AAF0YWZ9"/>
<dbReference type="Gene3D" id="3.30.420.10">
    <property type="entry name" value="Ribonuclease H-like superfamily/Ribonuclease H"/>
    <property type="match status" value="1"/>
</dbReference>
<dbReference type="InterPro" id="IPR002156">
    <property type="entry name" value="RNaseH_domain"/>
</dbReference>